<organism evidence="2 3">
    <name type="scientific">Methanomethylophilus alvi</name>
    <dbReference type="NCBI Taxonomy" id="1291540"/>
    <lineage>
        <taxon>Archaea</taxon>
        <taxon>Methanobacteriati</taxon>
        <taxon>Thermoplasmatota</taxon>
        <taxon>Thermoplasmata</taxon>
        <taxon>Methanomassiliicoccales</taxon>
        <taxon>Methanomethylophilaceae</taxon>
        <taxon>Methanomethylophilus</taxon>
    </lineage>
</organism>
<dbReference type="InterPro" id="IPR013520">
    <property type="entry name" value="Ribonucl_H"/>
</dbReference>
<reference evidence="2 3" key="1">
    <citation type="submission" date="2016-10" db="EMBL/GenBank/DDBJ databases">
        <title>Complete genome of the TMA-utilizing, human hosted archaeon Methanomethylophilus alvus Gen. nov, sp. nov., strain Mx-05, derived from a pure culture.</title>
        <authorList>
            <person name="Brugere J.-F."/>
            <person name="Ben Hania W."/>
            <person name="Chaudhary P.P."/>
            <person name="Gaci N."/>
            <person name="Borrel G."/>
            <person name="Cao Van Tuat L."/>
            <person name="Fardeau M.-L."/>
            <person name="Harris H.M.B."/>
            <person name="O'Toole P.W."/>
            <person name="Ollivier B."/>
        </authorList>
    </citation>
    <scope>NUCLEOTIDE SEQUENCE [LARGE SCALE GENOMIC DNA]</scope>
    <source>
        <strain evidence="2 3">Mx-05</strain>
    </source>
</reference>
<dbReference type="SMART" id="SM00479">
    <property type="entry name" value="EXOIII"/>
    <property type="match status" value="1"/>
</dbReference>
<proteinExistence type="predicted"/>
<dbReference type="Proteomes" id="UP000273278">
    <property type="component" value="Chromosome"/>
</dbReference>
<sequence>MIVNVIDTETTGLNGALGGDLVVEIGIVQVDTVKKTVSPFYESLVGAKLTKTQAESWVFQHTDLTPEEVENGPDAHLVADKVRRFINGTPTTSFNTPFDFGLFLDHEPWNLDVRLLPDIMMAATEDPSIPRRRHNDGNCYASLENSYRVLCPDDPAGLNGPEKHRAMSDAAVAGHVLLALIGKGLYPGEVPE</sequence>
<dbReference type="InterPro" id="IPR036397">
    <property type="entry name" value="RNaseH_sf"/>
</dbReference>
<gene>
    <name evidence="2" type="ORF">BKD89_05400</name>
</gene>
<dbReference type="InterPro" id="IPR012337">
    <property type="entry name" value="RNaseH-like_sf"/>
</dbReference>
<dbReference type="AlphaFoldDB" id="A0A3G3IHC7"/>
<evidence type="ECO:0000259" key="1">
    <source>
        <dbReference type="SMART" id="SM00479"/>
    </source>
</evidence>
<dbReference type="RefSeq" id="WP_015504985.1">
    <property type="nucleotide sequence ID" value="NZ_CP017686.1"/>
</dbReference>
<dbReference type="SUPFAM" id="SSF53098">
    <property type="entry name" value="Ribonuclease H-like"/>
    <property type="match status" value="1"/>
</dbReference>
<dbReference type="GO" id="GO:0003676">
    <property type="term" value="F:nucleic acid binding"/>
    <property type="evidence" value="ECO:0007669"/>
    <property type="project" value="InterPro"/>
</dbReference>
<dbReference type="Gene3D" id="3.30.420.10">
    <property type="entry name" value="Ribonuclease H-like superfamily/Ribonuclease H"/>
    <property type="match status" value="1"/>
</dbReference>
<dbReference type="CDD" id="cd06127">
    <property type="entry name" value="DEDDh"/>
    <property type="match status" value="1"/>
</dbReference>
<dbReference type="GeneID" id="41321882"/>
<dbReference type="OMA" id="RAHRNAW"/>
<feature type="domain" description="Exonuclease" evidence="1">
    <location>
        <begin position="1"/>
        <end position="186"/>
    </location>
</feature>
<name>A0A3G3IHC7_9ARCH</name>
<evidence type="ECO:0000313" key="3">
    <source>
        <dbReference type="Proteomes" id="UP000273278"/>
    </source>
</evidence>
<accession>A0A3G3IHC7</accession>
<dbReference type="Pfam" id="PF00929">
    <property type="entry name" value="RNase_T"/>
    <property type="match status" value="1"/>
</dbReference>
<protein>
    <recommendedName>
        <fullName evidence="1">Exonuclease domain-containing protein</fullName>
    </recommendedName>
</protein>
<dbReference type="EMBL" id="CP017686">
    <property type="protein sequence ID" value="AYQ55236.1"/>
    <property type="molecule type" value="Genomic_DNA"/>
</dbReference>
<evidence type="ECO:0000313" key="2">
    <source>
        <dbReference type="EMBL" id="AYQ55236.1"/>
    </source>
</evidence>